<reference evidence="1 2" key="1">
    <citation type="submission" date="2024-02" db="EMBL/GenBank/DDBJ databases">
        <authorList>
            <person name="Chen Y."/>
            <person name="Shah S."/>
            <person name="Dougan E. K."/>
            <person name="Thang M."/>
            <person name="Chan C."/>
        </authorList>
    </citation>
    <scope>NUCLEOTIDE SEQUENCE [LARGE SCALE GENOMIC DNA]</scope>
</reference>
<evidence type="ECO:0000313" key="2">
    <source>
        <dbReference type="Proteomes" id="UP001642484"/>
    </source>
</evidence>
<gene>
    <name evidence="1" type="ORF">CCMP2556_LOCUS4447</name>
</gene>
<dbReference type="Proteomes" id="UP001642484">
    <property type="component" value="Unassembled WGS sequence"/>
</dbReference>
<keyword evidence="2" id="KW-1185">Reference proteome</keyword>
<organism evidence="1 2">
    <name type="scientific">Durusdinium trenchii</name>
    <dbReference type="NCBI Taxonomy" id="1381693"/>
    <lineage>
        <taxon>Eukaryota</taxon>
        <taxon>Sar</taxon>
        <taxon>Alveolata</taxon>
        <taxon>Dinophyceae</taxon>
        <taxon>Suessiales</taxon>
        <taxon>Symbiodiniaceae</taxon>
        <taxon>Durusdinium</taxon>
    </lineage>
</organism>
<protein>
    <submittedName>
        <fullName evidence="1">Uncharacterized protein</fullName>
    </submittedName>
</protein>
<name>A0ABP0I4Q0_9DINO</name>
<dbReference type="EMBL" id="CAXAMN010001814">
    <property type="protein sequence ID" value="CAK8996408.1"/>
    <property type="molecule type" value="Genomic_DNA"/>
</dbReference>
<comment type="caution">
    <text evidence="1">The sequence shown here is derived from an EMBL/GenBank/DDBJ whole genome shotgun (WGS) entry which is preliminary data.</text>
</comment>
<sequence length="165" mass="17933">MRKGGSKALTTLQLNKELRSVRSLNALAAIVEARCLEFDGHHVATSIYSLAKLASGRSADVAGFAVAGLLSQRLEEELHRDGLRHRSLSNVCWAVAKLSAATPLLEGCAISLAIAGASRAFEMNSQGLSNTCWAMAILQMKLRALLWRKPWRILTVMCRSGSVER</sequence>
<evidence type="ECO:0000313" key="1">
    <source>
        <dbReference type="EMBL" id="CAK8996408.1"/>
    </source>
</evidence>
<accession>A0ABP0I4Q0</accession>
<proteinExistence type="predicted"/>